<accession>A0A6I9X7E2</accession>
<proteinExistence type="predicted"/>
<dbReference type="KEGG" id="tsr:106539483"/>
<dbReference type="RefSeq" id="XP_013909757.1">
    <property type="nucleotide sequence ID" value="XM_014054282.1"/>
</dbReference>
<organism evidence="4 5">
    <name type="scientific">Thamnophis sirtalis</name>
    <dbReference type="NCBI Taxonomy" id="35019"/>
    <lineage>
        <taxon>Eukaryota</taxon>
        <taxon>Metazoa</taxon>
        <taxon>Chordata</taxon>
        <taxon>Craniata</taxon>
        <taxon>Vertebrata</taxon>
        <taxon>Euteleostomi</taxon>
        <taxon>Lepidosauria</taxon>
        <taxon>Squamata</taxon>
        <taxon>Bifurcata</taxon>
        <taxon>Unidentata</taxon>
        <taxon>Episquamata</taxon>
        <taxon>Toxicofera</taxon>
        <taxon>Serpentes</taxon>
        <taxon>Colubroidea</taxon>
        <taxon>Colubridae</taxon>
        <taxon>Natricinae</taxon>
        <taxon>Thamnophis</taxon>
    </lineage>
</organism>
<dbReference type="Gene3D" id="2.120.10.80">
    <property type="entry name" value="Kelch-type beta propeller"/>
    <property type="match status" value="1"/>
</dbReference>
<feature type="region of interest" description="Disordered" evidence="3">
    <location>
        <begin position="62"/>
        <end position="93"/>
    </location>
</feature>
<feature type="compositionally biased region" description="Basic and acidic residues" evidence="3">
    <location>
        <begin position="138"/>
        <end position="151"/>
    </location>
</feature>
<keyword evidence="1" id="KW-0880">Kelch repeat</keyword>
<dbReference type="SUPFAM" id="SSF117281">
    <property type="entry name" value="Kelch motif"/>
    <property type="match status" value="1"/>
</dbReference>
<gene>
    <name evidence="5" type="primary">KLHDC7A</name>
</gene>
<dbReference type="Pfam" id="PF01344">
    <property type="entry name" value="Kelch_1"/>
    <property type="match status" value="2"/>
</dbReference>
<dbReference type="InterPro" id="IPR052310">
    <property type="entry name" value="Kelch/BTB_domain_protein"/>
</dbReference>
<evidence type="ECO:0000256" key="1">
    <source>
        <dbReference type="ARBA" id="ARBA00022441"/>
    </source>
</evidence>
<evidence type="ECO:0000256" key="2">
    <source>
        <dbReference type="ARBA" id="ARBA00022737"/>
    </source>
</evidence>
<dbReference type="Proteomes" id="UP000504617">
    <property type="component" value="Unplaced"/>
</dbReference>
<keyword evidence="4" id="KW-1185">Reference proteome</keyword>
<feature type="region of interest" description="Disordered" evidence="3">
    <location>
        <begin position="209"/>
        <end position="230"/>
    </location>
</feature>
<reference evidence="5" key="1">
    <citation type="submission" date="2025-08" db="UniProtKB">
        <authorList>
            <consortium name="RefSeq"/>
        </authorList>
    </citation>
    <scope>IDENTIFICATION</scope>
    <source>
        <tissue evidence="5">Skeletal muscle</tissue>
    </source>
</reference>
<dbReference type="GeneID" id="106539483"/>
<sequence>MSHRAEGSGDQPSEIPLAGRLALSAAALLLLMLAYRYFKSRVPPGSTPAGAADANVAGAEQREWQVGSQVTNKPAALRHRGGRGKETEPCHPGTNQLTQVGRCDGVVAEECGQAKIPAGRGLPGTRETEAEEDQEAGEVSHAESGVEHRWRSEGTIQNCTSKAGADLDNFGGHSRAVGLLNREKEAGNIPGWDVDPAEADSSCAKPVEKEVHPADGSDIGLKRGDPPQLGKESKALHVVERPLGREKIRSFYATSDTGLAINHNHVQSQVAYAFSSVAKVEVEENFIKEKQGSGKAEDAQLRGKIYNYYVQSASQSVTNKTTFTTNSDLQQSCNLSTSNILNVSKKCGAEEPVHSSVTNNDVNKLVLEKAPAPSSNVLLSPEKDTQPKDQREAVVVEEAISSKPPLARYSFIRKDSFQRIVDNPDLQMPMEGFGSPAMGPSAVLPSSPAPLCLDSTSSLVRSMQDLPSSGTEEPLVELVAGAKFFHVPMSSESFLDVHLDLGNCYQVLCMAKKQKLKDLQEAAYKVMSDNYLQVLKTQGIYRQLNAAERDLILEKRMRGKKYLTVADIGCHPSGLSYYDDQKDAWHPLTHIPVEAISRGCAICSMFNYLFVVAGCEGRGRYQKPSNRVFCYNPVTDIWQEICPLNQARPHCKLVALDGCLYAIGGECLYTVERYDPRLDRWAFAAPLPNDTFAVAHTATVCDGEIYVTGGTLRYMLLRYVGRTDTWKVRLTGGSQDRTTEMVTVNGFIYRFDLNQRMGISVYRCSARAKLWYECATHPMPFPPCFQCSVVGNLVYCVSRQFNLRFLADLVFPRFGLKELKNFPSPRGTLIPVTLILPEGDKAPQTRV</sequence>
<evidence type="ECO:0000313" key="4">
    <source>
        <dbReference type="Proteomes" id="UP000504617"/>
    </source>
</evidence>
<dbReference type="CTD" id="127707"/>
<dbReference type="PANTHER" id="PTHR45972">
    <property type="entry name" value="BTB_2 DOMAIN-CONTAINING PROTEIN"/>
    <property type="match status" value="1"/>
</dbReference>
<dbReference type="InterPro" id="IPR015915">
    <property type="entry name" value="Kelch-typ_b-propeller"/>
</dbReference>
<feature type="region of interest" description="Disordered" evidence="3">
    <location>
        <begin position="118"/>
        <end position="151"/>
    </location>
</feature>
<protein>
    <submittedName>
        <fullName evidence="5">Kelch domain-containing protein 7A</fullName>
    </submittedName>
</protein>
<name>A0A6I9X7E2_9SAUR</name>
<dbReference type="AlphaFoldDB" id="A0A6I9X7E2"/>
<dbReference type="PANTHER" id="PTHR45972:SF1">
    <property type="entry name" value="KELCH DOMAIN-CONTAINING PROTEIN 7A"/>
    <property type="match status" value="1"/>
</dbReference>
<keyword evidence="2" id="KW-0677">Repeat</keyword>
<dbReference type="SMART" id="SM00612">
    <property type="entry name" value="Kelch"/>
    <property type="match status" value="2"/>
</dbReference>
<evidence type="ECO:0000313" key="5">
    <source>
        <dbReference type="RefSeq" id="XP_013909757.1"/>
    </source>
</evidence>
<dbReference type="OrthoDB" id="45365at2759"/>
<dbReference type="InterPro" id="IPR006652">
    <property type="entry name" value="Kelch_1"/>
</dbReference>
<evidence type="ECO:0000256" key="3">
    <source>
        <dbReference type="SAM" id="MobiDB-lite"/>
    </source>
</evidence>